<dbReference type="PROSITE" id="PS51762">
    <property type="entry name" value="GH16_2"/>
    <property type="match status" value="1"/>
</dbReference>
<dbReference type="InterPro" id="IPR050546">
    <property type="entry name" value="Glycosyl_Hydrlase_16"/>
</dbReference>
<dbReference type="PANTHER" id="PTHR10963:SF55">
    <property type="entry name" value="GLYCOSIDE HYDROLASE FAMILY 16 PROTEIN"/>
    <property type="match status" value="1"/>
</dbReference>
<accession>A0ABZ2PGT3</accession>
<dbReference type="Proteomes" id="UP001432000">
    <property type="component" value="Chromosome"/>
</dbReference>
<feature type="chain" id="PRO_5045506713" evidence="3">
    <location>
        <begin position="21"/>
        <end position="306"/>
    </location>
</feature>
<keyword evidence="3" id="KW-0732">Signal</keyword>
<evidence type="ECO:0000313" key="5">
    <source>
        <dbReference type="EMBL" id="WXG68340.1"/>
    </source>
</evidence>
<dbReference type="RefSeq" id="WP_338888486.1">
    <property type="nucleotide sequence ID" value="NZ_CP147846.1"/>
</dbReference>
<evidence type="ECO:0000256" key="2">
    <source>
        <dbReference type="SAM" id="MobiDB-lite"/>
    </source>
</evidence>
<evidence type="ECO:0000313" key="6">
    <source>
        <dbReference type="Proteomes" id="UP001432000"/>
    </source>
</evidence>
<name>A0ABZ2PGT3_9NOCA</name>
<organism evidence="5 6">
    <name type="scientific">Rhodococcus sovatensis</name>
    <dbReference type="NCBI Taxonomy" id="1805840"/>
    <lineage>
        <taxon>Bacteria</taxon>
        <taxon>Bacillati</taxon>
        <taxon>Actinomycetota</taxon>
        <taxon>Actinomycetes</taxon>
        <taxon>Mycobacteriales</taxon>
        <taxon>Nocardiaceae</taxon>
        <taxon>Rhodococcus</taxon>
    </lineage>
</organism>
<feature type="domain" description="GH16" evidence="4">
    <location>
        <begin position="41"/>
        <end position="306"/>
    </location>
</feature>
<feature type="signal peptide" evidence="3">
    <location>
        <begin position="1"/>
        <end position="20"/>
    </location>
</feature>
<dbReference type="Pfam" id="PF00722">
    <property type="entry name" value="Glyco_hydro_16"/>
    <property type="match status" value="1"/>
</dbReference>
<dbReference type="GO" id="GO:0016787">
    <property type="term" value="F:hydrolase activity"/>
    <property type="evidence" value="ECO:0007669"/>
    <property type="project" value="UniProtKB-KW"/>
</dbReference>
<feature type="compositionally biased region" description="Low complexity" evidence="2">
    <location>
        <begin position="29"/>
        <end position="43"/>
    </location>
</feature>
<sequence>MKLMPLLMVPLIWTPWGPPAFPPQPTTPPATTTPAPTTTTRPPTTTPPPTTTTPPSNPGQATLLWEDQFNSNGAVDPSKWGFQTGRWGASSGEQQYYTNSTNNANVAGGSLNITARRENPPDGKGSPNNFTSARVVSFGKQSVTPPVRLEASIKMPRAAGLLPAFWLLGLEPGNEYNWPRQGEIDVVEIPGTNGPSFNMHGPAKNNSSTDIKTGGSMNPLSDGFHTYRVDWYADRIAWFVDGVQRFAVTKAEYEAKGGNWTPFSGAWPHYVLFNVAVGNDWVGKAPASTTFPQTMSVDWIKASRIS</sequence>
<evidence type="ECO:0000259" key="4">
    <source>
        <dbReference type="PROSITE" id="PS51762"/>
    </source>
</evidence>
<dbReference type="InterPro" id="IPR013320">
    <property type="entry name" value="ConA-like_dom_sf"/>
</dbReference>
<keyword evidence="6" id="KW-1185">Reference proteome</keyword>
<gene>
    <name evidence="5" type="ORF">WDS16_24615</name>
</gene>
<dbReference type="SUPFAM" id="SSF49899">
    <property type="entry name" value="Concanavalin A-like lectins/glucanases"/>
    <property type="match status" value="1"/>
</dbReference>
<comment type="similarity">
    <text evidence="1">Belongs to the glycosyl hydrolase 16 family.</text>
</comment>
<feature type="region of interest" description="Disordered" evidence="2">
    <location>
        <begin position="20"/>
        <end position="61"/>
    </location>
</feature>
<dbReference type="PANTHER" id="PTHR10963">
    <property type="entry name" value="GLYCOSYL HYDROLASE-RELATED"/>
    <property type="match status" value="1"/>
</dbReference>
<evidence type="ECO:0000256" key="1">
    <source>
        <dbReference type="ARBA" id="ARBA00006865"/>
    </source>
</evidence>
<reference evidence="5 6" key="1">
    <citation type="submission" date="2024-03" db="EMBL/GenBank/DDBJ databases">
        <title>Natural products discovery in diverse microorganisms through a two-stage MS feature dereplication strategy.</title>
        <authorList>
            <person name="Zhang R."/>
        </authorList>
    </citation>
    <scope>NUCLEOTIDE SEQUENCE [LARGE SCALE GENOMIC DNA]</scope>
    <source>
        <strain evidence="5 6">18930</strain>
    </source>
</reference>
<dbReference type="EMBL" id="CP147846">
    <property type="protein sequence ID" value="WXG68340.1"/>
    <property type="molecule type" value="Genomic_DNA"/>
</dbReference>
<dbReference type="Gene3D" id="2.60.120.200">
    <property type="match status" value="1"/>
</dbReference>
<dbReference type="CDD" id="cd08023">
    <property type="entry name" value="GH16_laminarinase_like"/>
    <property type="match status" value="1"/>
</dbReference>
<feature type="compositionally biased region" description="Pro residues" evidence="2">
    <location>
        <begin position="44"/>
        <end position="57"/>
    </location>
</feature>
<protein>
    <submittedName>
        <fullName evidence="5">Glycoside hydrolase family 16 protein</fullName>
    </submittedName>
</protein>
<dbReference type="InterPro" id="IPR000757">
    <property type="entry name" value="Beta-glucanase-like"/>
</dbReference>
<keyword evidence="5" id="KW-0378">Hydrolase</keyword>
<evidence type="ECO:0000256" key="3">
    <source>
        <dbReference type="SAM" id="SignalP"/>
    </source>
</evidence>
<proteinExistence type="inferred from homology"/>